<dbReference type="EMBL" id="CAJVPW010005271">
    <property type="protein sequence ID" value="CAG8552528.1"/>
    <property type="molecule type" value="Genomic_DNA"/>
</dbReference>
<organism evidence="1 2">
    <name type="scientific">Cetraspora pellucida</name>
    <dbReference type="NCBI Taxonomy" id="1433469"/>
    <lineage>
        <taxon>Eukaryota</taxon>
        <taxon>Fungi</taxon>
        <taxon>Fungi incertae sedis</taxon>
        <taxon>Mucoromycota</taxon>
        <taxon>Glomeromycotina</taxon>
        <taxon>Glomeromycetes</taxon>
        <taxon>Diversisporales</taxon>
        <taxon>Gigasporaceae</taxon>
        <taxon>Cetraspora</taxon>
    </lineage>
</organism>
<reference evidence="1" key="1">
    <citation type="submission" date="2021-06" db="EMBL/GenBank/DDBJ databases">
        <authorList>
            <person name="Kallberg Y."/>
            <person name="Tangrot J."/>
            <person name="Rosling A."/>
        </authorList>
    </citation>
    <scope>NUCLEOTIDE SEQUENCE</scope>
    <source>
        <strain evidence="1">28 12/20/2015</strain>
    </source>
</reference>
<sequence length="545" mass="60681">MSQKMNSKKEERVSRLLPPSALRTAKKENLPAAIRVPARRITYMSSGSALKPPTNINTIKTASLHNPATSTKSTRTGGLWKGNSNSVSSSKTSIVRPLNRPSTLLKDKPSTNLKSSNKPIPLPRNNKVENPVKTQVKTKVKPVSNKQTKPLQETKTKGHTTTIPLRKSTIASLSKVNTAPKTRTCTTVHKDTQPKFKLNPASLEEILSSRTASDADKKRSQTLIGRGLRPKSTVGTANRVTDLSRSRMTYSYRVKKPSDSRASLYTGALRLSRTNHMKKEPRKSLIASKVSSSTRVLSTIRESRIPPKLELQVNKPNIRQSFAPQNSIMHEVSKDLYMNKHNIRQSFATPASLLMTPARRYPSSIARRTTTSYMNKGINVLGSIKANRLTMLSNLATSNHHQSIIQQKDSEITSDSLLEPMKNLKLRRLSRKPITMDDLRPLINNVTSFDNNSDDFFGIKDTGTSNIVTSTKMDEILELAASIPLPPSPVSDNKILLNVDKQQKLEGDKESPNGAHLPTVEEFRLFEELEKLEKRLEQEISEGCI</sequence>
<name>A0ACA9LVS1_9GLOM</name>
<accession>A0ACA9LVS1</accession>
<proteinExistence type="predicted"/>
<evidence type="ECO:0000313" key="1">
    <source>
        <dbReference type="EMBL" id="CAG8552528.1"/>
    </source>
</evidence>
<protein>
    <submittedName>
        <fullName evidence="1">7344_t:CDS:1</fullName>
    </submittedName>
</protein>
<dbReference type="Proteomes" id="UP000789366">
    <property type="component" value="Unassembled WGS sequence"/>
</dbReference>
<evidence type="ECO:0000313" key="2">
    <source>
        <dbReference type="Proteomes" id="UP000789366"/>
    </source>
</evidence>
<gene>
    <name evidence="1" type="ORF">SPELUC_LOCUS5268</name>
</gene>
<keyword evidence="2" id="KW-1185">Reference proteome</keyword>
<comment type="caution">
    <text evidence="1">The sequence shown here is derived from an EMBL/GenBank/DDBJ whole genome shotgun (WGS) entry which is preliminary data.</text>
</comment>